<comment type="caution">
    <text evidence="6">The sequence shown here is derived from an EMBL/GenBank/DDBJ whole genome shotgun (WGS) entry which is preliminary data.</text>
</comment>
<keyword evidence="3" id="KW-0694">RNA-binding</keyword>
<keyword evidence="7" id="KW-1185">Reference proteome</keyword>
<dbReference type="Proteomes" id="UP000652761">
    <property type="component" value="Unassembled WGS sequence"/>
</dbReference>
<accession>A0A843TW45</accession>
<feature type="region of interest" description="Disordered" evidence="5">
    <location>
        <begin position="52"/>
        <end position="229"/>
    </location>
</feature>
<dbReference type="PANTHER" id="PTHR48039">
    <property type="entry name" value="RNA-BINDING MOTIF PROTEIN 14B"/>
    <property type="match status" value="1"/>
</dbReference>
<dbReference type="AlphaFoldDB" id="A0A843TW45"/>
<dbReference type="EMBL" id="NMUH01000245">
    <property type="protein sequence ID" value="MQL75315.1"/>
    <property type="molecule type" value="Genomic_DNA"/>
</dbReference>
<reference evidence="6" key="1">
    <citation type="submission" date="2017-07" db="EMBL/GenBank/DDBJ databases">
        <title>Taro Niue Genome Assembly and Annotation.</title>
        <authorList>
            <person name="Atibalentja N."/>
            <person name="Keating K."/>
            <person name="Fields C.J."/>
        </authorList>
    </citation>
    <scope>NUCLEOTIDE SEQUENCE</scope>
    <source>
        <strain evidence="6">Niue_2</strain>
        <tissue evidence="6">Leaf</tissue>
    </source>
</reference>
<dbReference type="PANTHER" id="PTHR48039:SF5">
    <property type="entry name" value="RNA-BINDING PROTEIN 28"/>
    <property type="match status" value="1"/>
</dbReference>
<comment type="subcellular location">
    <subcellularLocation>
        <location evidence="1">Nucleus</location>
    </subcellularLocation>
</comment>
<feature type="compositionally biased region" description="Basic and acidic residues" evidence="5">
    <location>
        <begin position="24"/>
        <end position="36"/>
    </location>
</feature>
<dbReference type="OrthoDB" id="1720301at2759"/>
<proteinExistence type="predicted"/>
<evidence type="ECO:0000313" key="6">
    <source>
        <dbReference type="EMBL" id="MQL75315.1"/>
    </source>
</evidence>
<feature type="compositionally biased region" description="Polar residues" evidence="5">
    <location>
        <begin position="1"/>
        <end position="19"/>
    </location>
</feature>
<evidence type="ECO:0000313" key="7">
    <source>
        <dbReference type="Proteomes" id="UP000652761"/>
    </source>
</evidence>
<feature type="compositionally biased region" description="Basic and acidic residues" evidence="5">
    <location>
        <begin position="197"/>
        <end position="215"/>
    </location>
</feature>
<feature type="compositionally biased region" description="Basic residues" evidence="5">
    <location>
        <begin position="93"/>
        <end position="104"/>
    </location>
</feature>
<evidence type="ECO:0000256" key="2">
    <source>
        <dbReference type="ARBA" id="ARBA00022737"/>
    </source>
</evidence>
<evidence type="ECO:0000256" key="5">
    <source>
        <dbReference type="SAM" id="MobiDB-lite"/>
    </source>
</evidence>
<keyword evidence="2" id="KW-0677">Repeat</keyword>
<feature type="region of interest" description="Disordered" evidence="5">
    <location>
        <begin position="1"/>
        <end position="36"/>
    </location>
</feature>
<evidence type="ECO:0000256" key="1">
    <source>
        <dbReference type="ARBA" id="ARBA00004123"/>
    </source>
</evidence>
<dbReference type="GO" id="GO:0003729">
    <property type="term" value="F:mRNA binding"/>
    <property type="evidence" value="ECO:0007669"/>
    <property type="project" value="TreeGrafter"/>
</dbReference>
<feature type="compositionally biased region" description="Basic and acidic residues" evidence="5">
    <location>
        <begin position="128"/>
        <end position="145"/>
    </location>
</feature>
<protein>
    <submittedName>
        <fullName evidence="6">Uncharacterized protein</fullName>
    </submittedName>
</protein>
<keyword evidence="4" id="KW-0539">Nucleus</keyword>
<dbReference type="GO" id="GO:0005634">
    <property type="term" value="C:nucleus"/>
    <property type="evidence" value="ECO:0007669"/>
    <property type="project" value="UniProtKB-SubCell"/>
</dbReference>
<sequence length="255" mass="28592">MQISLKSNLPSPNTTSTDPCSPKGEWRTETFGPEHRPVVEFALEDVRKLRLRKSRLEMQKGKPVTSKGDLIDLQQDSASQVDADLGRQDKQRAIKVSKPKRYNKSSKASEAGNRNGQFVTPVEGIEVGDLRDSGNTKHNESASRDKRSKFTIKEKGAKFVSQPSNMKEDRYNEQKLEKGNHSGTDGAKVSKEVPSFLDKRKLRDMLPPQEHESKTPKKKKAKSGGEEVADKLDTLIEQYRAKFSRHSLKKSGDSA</sequence>
<name>A0A843TW45_COLES</name>
<gene>
    <name evidence="6" type="ORF">Taro_007681</name>
</gene>
<evidence type="ECO:0000256" key="3">
    <source>
        <dbReference type="ARBA" id="ARBA00022884"/>
    </source>
</evidence>
<organism evidence="6 7">
    <name type="scientific">Colocasia esculenta</name>
    <name type="common">Wild taro</name>
    <name type="synonym">Arum esculentum</name>
    <dbReference type="NCBI Taxonomy" id="4460"/>
    <lineage>
        <taxon>Eukaryota</taxon>
        <taxon>Viridiplantae</taxon>
        <taxon>Streptophyta</taxon>
        <taxon>Embryophyta</taxon>
        <taxon>Tracheophyta</taxon>
        <taxon>Spermatophyta</taxon>
        <taxon>Magnoliopsida</taxon>
        <taxon>Liliopsida</taxon>
        <taxon>Araceae</taxon>
        <taxon>Aroideae</taxon>
        <taxon>Colocasieae</taxon>
        <taxon>Colocasia</taxon>
    </lineage>
</organism>
<feature type="compositionally biased region" description="Polar residues" evidence="5">
    <location>
        <begin position="105"/>
        <end position="118"/>
    </location>
</feature>
<evidence type="ECO:0000256" key="4">
    <source>
        <dbReference type="ARBA" id="ARBA00023242"/>
    </source>
</evidence>
<dbReference type="InterPro" id="IPR051945">
    <property type="entry name" value="RRM_MRD1_RNA_proc_ribogen"/>
</dbReference>
<feature type="compositionally biased region" description="Basic and acidic residues" evidence="5">
    <location>
        <begin position="166"/>
        <end position="180"/>
    </location>
</feature>
<feature type="non-terminal residue" evidence="6">
    <location>
        <position position="1"/>
    </location>
</feature>